<evidence type="ECO:0000256" key="1">
    <source>
        <dbReference type="ARBA" id="ARBA00022729"/>
    </source>
</evidence>
<dbReference type="InterPro" id="IPR029058">
    <property type="entry name" value="AB_hydrolase_fold"/>
</dbReference>
<protein>
    <recommendedName>
        <fullName evidence="3">Peptidase S9 prolyl oligopeptidase catalytic domain-containing protein</fullName>
    </recommendedName>
</protein>
<dbReference type="PANTHER" id="PTHR43037">
    <property type="entry name" value="UNNAMED PRODUCT-RELATED"/>
    <property type="match status" value="1"/>
</dbReference>
<reference evidence="2" key="1">
    <citation type="submission" date="2018-05" db="EMBL/GenBank/DDBJ databases">
        <authorList>
            <person name="Lanie J.A."/>
            <person name="Ng W.-L."/>
            <person name="Kazmierczak K.M."/>
            <person name="Andrzejewski T.M."/>
            <person name="Davidsen T.M."/>
            <person name="Wayne K.J."/>
            <person name="Tettelin H."/>
            <person name="Glass J.I."/>
            <person name="Rusch D."/>
            <person name="Podicherti R."/>
            <person name="Tsui H.-C.T."/>
            <person name="Winkler M.E."/>
        </authorList>
    </citation>
    <scope>NUCLEOTIDE SEQUENCE</scope>
</reference>
<name>A0A382VRX0_9ZZZZ</name>
<dbReference type="AlphaFoldDB" id="A0A382VRX0"/>
<gene>
    <name evidence="2" type="ORF">METZ01_LOCUS401619</name>
</gene>
<dbReference type="Gene3D" id="3.40.50.1820">
    <property type="entry name" value="alpha/beta hydrolase"/>
    <property type="match status" value="1"/>
</dbReference>
<feature type="non-terminal residue" evidence="2">
    <location>
        <position position="265"/>
    </location>
</feature>
<dbReference type="InterPro" id="IPR050955">
    <property type="entry name" value="Plant_Biomass_Hydrol_Est"/>
</dbReference>
<evidence type="ECO:0008006" key="3">
    <source>
        <dbReference type="Google" id="ProtNLM"/>
    </source>
</evidence>
<sequence length="265" mass="28755">MALGLAAAALGQADEPAKPLVATTPRVPAVGIVLPAAARTQLRAHTDALGQAIDALARQHADTPPLLRHLPDVQVYHKAVDWALNHRIFFKPSELKTAEELLVAGSERAMQLASGKTPWTRATGLVVRGYVSRLDDSVQPYGLVIPQSVSTDPWRKRRLDVWLHGRDNKLSELKFIQQRRTSAGQFTPPDTIVLHPYGRFCNAFKFAGEVDVLEALAHAKKQYPVDNNRVSIRGFSMGGGGCWHLGAHLAGDWVAVAPGAGFAES</sequence>
<accession>A0A382VRX0</accession>
<dbReference type="EMBL" id="UINC01153829">
    <property type="protein sequence ID" value="SVD48765.1"/>
    <property type="molecule type" value="Genomic_DNA"/>
</dbReference>
<evidence type="ECO:0000313" key="2">
    <source>
        <dbReference type="EMBL" id="SVD48765.1"/>
    </source>
</evidence>
<dbReference type="PANTHER" id="PTHR43037:SF1">
    <property type="entry name" value="BLL1128 PROTEIN"/>
    <property type="match status" value="1"/>
</dbReference>
<keyword evidence="1" id="KW-0732">Signal</keyword>
<proteinExistence type="predicted"/>
<organism evidence="2">
    <name type="scientific">marine metagenome</name>
    <dbReference type="NCBI Taxonomy" id="408172"/>
    <lineage>
        <taxon>unclassified sequences</taxon>
        <taxon>metagenomes</taxon>
        <taxon>ecological metagenomes</taxon>
    </lineage>
</organism>
<dbReference type="SUPFAM" id="SSF53474">
    <property type="entry name" value="alpha/beta-Hydrolases"/>
    <property type="match status" value="1"/>
</dbReference>